<feature type="transmembrane region" description="Helical" evidence="3">
    <location>
        <begin position="126"/>
        <end position="148"/>
    </location>
</feature>
<dbReference type="RefSeq" id="WP_162686857.1">
    <property type="nucleotide sequence ID" value="NZ_CP042274.1"/>
</dbReference>
<feature type="domain" description="Prepilin type IV endopeptidase peptidase" evidence="4">
    <location>
        <begin position="3"/>
        <end position="108"/>
    </location>
</feature>
<dbReference type="Proteomes" id="UP000222296">
    <property type="component" value="Chromosome Circular"/>
</dbReference>
<dbReference type="GO" id="GO:0006465">
    <property type="term" value="P:signal peptide processing"/>
    <property type="evidence" value="ECO:0007669"/>
    <property type="project" value="TreeGrafter"/>
</dbReference>
<organism evidence="5 6">
    <name type="scientific">Agrobacterium tumefaciens</name>
    <dbReference type="NCBI Taxonomy" id="358"/>
    <lineage>
        <taxon>Bacteria</taxon>
        <taxon>Pseudomonadati</taxon>
        <taxon>Pseudomonadota</taxon>
        <taxon>Alphaproteobacteria</taxon>
        <taxon>Hyphomicrobiales</taxon>
        <taxon>Rhizobiaceae</taxon>
        <taxon>Rhizobium/Agrobacterium group</taxon>
        <taxon>Agrobacterium</taxon>
        <taxon>Agrobacterium tumefaciens complex</taxon>
    </lineage>
</organism>
<evidence type="ECO:0000313" key="5">
    <source>
        <dbReference type="EMBL" id="QDY93610.2"/>
    </source>
</evidence>
<dbReference type="InterPro" id="IPR014032">
    <property type="entry name" value="Peptidase_A24A_bac"/>
</dbReference>
<reference evidence="5 6" key="1">
    <citation type="journal article" date="2017" name="Genome Announc.">
        <title>Draft Genome Sequence of Agrobacterium tumefaciens Biovar 1 Strain 186, Isolated from Walnut.</title>
        <authorList>
            <person name="Poret-Peterson A.T."/>
            <person name="Bhatnagar S."/>
            <person name="McClean A.E."/>
            <person name="Kluepfel D.A."/>
        </authorList>
    </citation>
    <scope>NUCLEOTIDE SEQUENCE [LARGE SCALE GENOMIC DNA]</scope>
    <source>
        <strain evidence="5 6">186</strain>
    </source>
</reference>
<sequence>MMIVLTIRIAWVDIHEMRIPNALNYIHAGLGILNQFLFGFSHLAAALGGALATLLLLYLIRFLHKRLRGRIGLGLGDVKLAGASALWLGPAGIPLYLFIASVAALIFATTAALFCRFDLRNTRIPFAPFLGLSLILVWMTDTILLTTIGD</sequence>
<evidence type="ECO:0000259" key="4">
    <source>
        <dbReference type="Pfam" id="PF01478"/>
    </source>
</evidence>
<dbReference type="InterPro" id="IPR050882">
    <property type="entry name" value="Prepilin_peptidase/N-MTase"/>
</dbReference>
<dbReference type="PRINTS" id="PR00864">
    <property type="entry name" value="PREPILNPTASE"/>
</dbReference>
<dbReference type="GO" id="GO:0004190">
    <property type="term" value="F:aspartic-type endopeptidase activity"/>
    <property type="evidence" value="ECO:0007669"/>
    <property type="project" value="InterPro"/>
</dbReference>
<accession>A0AAP9J5E7</accession>
<evidence type="ECO:0000256" key="3">
    <source>
        <dbReference type="SAM" id="Phobius"/>
    </source>
</evidence>
<dbReference type="Pfam" id="PF01478">
    <property type="entry name" value="Peptidase_A24"/>
    <property type="match status" value="1"/>
</dbReference>
<dbReference type="InterPro" id="IPR000045">
    <property type="entry name" value="Prepilin_IV_endopep_pep"/>
</dbReference>
<evidence type="ECO:0000256" key="2">
    <source>
        <dbReference type="RuleBase" id="RU003793"/>
    </source>
</evidence>
<proteinExistence type="inferred from homology"/>
<keyword evidence="3" id="KW-0472">Membrane</keyword>
<dbReference type="GO" id="GO:0005886">
    <property type="term" value="C:plasma membrane"/>
    <property type="evidence" value="ECO:0007669"/>
    <property type="project" value="TreeGrafter"/>
</dbReference>
<feature type="transmembrane region" description="Helical" evidence="3">
    <location>
        <begin position="95"/>
        <end position="114"/>
    </location>
</feature>
<dbReference type="PANTHER" id="PTHR30487:SF0">
    <property type="entry name" value="PREPILIN LEADER PEPTIDASE_N-METHYLTRANSFERASE-RELATED"/>
    <property type="match status" value="1"/>
</dbReference>
<dbReference type="PANTHER" id="PTHR30487">
    <property type="entry name" value="TYPE 4 PREPILIN-LIKE PROTEINS LEADER PEPTIDE-PROCESSING ENZYME"/>
    <property type="match status" value="1"/>
</dbReference>
<keyword evidence="3" id="KW-0812">Transmembrane</keyword>
<keyword evidence="3" id="KW-1133">Transmembrane helix</keyword>
<protein>
    <submittedName>
        <fullName evidence="5">Prepilin peptidase</fullName>
    </submittedName>
</protein>
<dbReference type="AlphaFoldDB" id="A0AAP9J5E7"/>
<name>A0AAP9J5E7_AGRTU</name>
<evidence type="ECO:0000256" key="1">
    <source>
        <dbReference type="ARBA" id="ARBA00005801"/>
    </source>
</evidence>
<dbReference type="Gene3D" id="1.20.120.1220">
    <property type="match status" value="1"/>
</dbReference>
<feature type="transmembrane region" description="Helical" evidence="3">
    <location>
        <begin position="36"/>
        <end position="59"/>
    </location>
</feature>
<dbReference type="EMBL" id="CP042274">
    <property type="protein sequence ID" value="QDY93610.2"/>
    <property type="molecule type" value="Genomic_DNA"/>
</dbReference>
<comment type="similarity">
    <text evidence="1 2">Belongs to the peptidase A24 family.</text>
</comment>
<gene>
    <name evidence="5" type="ORF">CG010_005400</name>
</gene>
<evidence type="ECO:0000313" key="6">
    <source>
        <dbReference type="Proteomes" id="UP000222296"/>
    </source>
</evidence>